<feature type="signal peptide" evidence="1">
    <location>
        <begin position="1"/>
        <end position="21"/>
    </location>
</feature>
<gene>
    <name evidence="2" type="ORF">CSC94_10120</name>
</gene>
<dbReference type="OrthoDB" id="5514238at2"/>
<dbReference type="Proteomes" id="UP000221168">
    <property type="component" value="Unassembled WGS sequence"/>
</dbReference>
<dbReference type="GO" id="GO:0020037">
    <property type="term" value="F:heme binding"/>
    <property type="evidence" value="ECO:0007669"/>
    <property type="project" value="InterPro"/>
</dbReference>
<feature type="chain" id="PRO_5013934886" description="Cytochrome c domain-containing protein" evidence="1">
    <location>
        <begin position="22"/>
        <end position="135"/>
    </location>
</feature>
<dbReference type="SUPFAM" id="SSF46626">
    <property type="entry name" value="Cytochrome c"/>
    <property type="match status" value="1"/>
</dbReference>
<dbReference type="EMBL" id="PDVP01000004">
    <property type="protein sequence ID" value="PHP67381.1"/>
    <property type="molecule type" value="Genomic_DNA"/>
</dbReference>
<evidence type="ECO:0000313" key="2">
    <source>
        <dbReference type="EMBL" id="PHP67381.1"/>
    </source>
</evidence>
<dbReference type="RefSeq" id="WP_099306208.1">
    <property type="nucleotide sequence ID" value="NZ_PDVP01000004.1"/>
</dbReference>
<evidence type="ECO:0008006" key="4">
    <source>
        <dbReference type="Google" id="ProtNLM"/>
    </source>
</evidence>
<dbReference type="GO" id="GO:0046872">
    <property type="term" value="F:metal ion binding"/>
    <property type="evidence" value="ECO:0007669"/>
    <property type="project" value="UniProtKB-KW"/>
</dbReference>
<dbReference type="Gene3D" id="1.10.760.10">
    <property type="entry name" value="Cytochrome c-like domain"/>
    <property type="match status" value="1"/>
</dbReference>
<dbReference type="GO" id="GO:0009055">
    <property type="term" value="F:electron transfer activity"/>
    <property type="evidence" value="ECO:0007669"/>
    <property type="project" value="InterPro"/>
</dbReference>
<name>A0A2G1QPJ2_9HYPH</name>
<proteinExistence type="predicted"/>
<evidence type="ECO:0000313" key="3">
    <source>
        <dbReference type="Proteomes" id="UP000221168"/>
    </source>
</evidence>
<keyword evidence="1" id="KW-0732">Signal</keyword>
<organism evidence="2 3">
    <name type="scientific">Zhengella mangrovi</name>
    <dbReference type="NCBI Taxonomy" id="1982044"/>
    <lineage>
        <taxon>Bacteria</taxon>
        <taxon>Pseudomonadati</taxon>
        <taxon>Pseudomonadota</taxon>
        <taxon>Alphaproteobacteria</taxon>
        <taxon>Hyphomicrobiales</taxon>
        <taxon>Notoacmeibacteraceae</taxon>
        <taxon>Zhengella</taxon>
    </lineage>
</organism>
<dbReference type="InterPro" id="IPR036909">
    <property type="entry name" value="Cyt_c-like_dom_sf"/>
</dbReference>
<sequence length="135" mass="14656">MRAIHLVTALGFCLATGSAWAADSAFGITDTEYRLSCASCHGIEGKGDGPVAQYLKIAPADLTQISKNNGGDFPFIRVMEVIDGRGVVAGHGTRDMPVWGDRFTMASDKEGFERDLAVRSRVLELMFFVLSIQQK</sequence>
<reference evidence="2 3" key="1">
    <citation type="submission" date="2017-10" db="EMBL/GenBank/DDBJ databases">
        <title>Sedimentibacterium mangrovi gen. nov., sp. nov., a novel member of family Phyllobacteriacea isolated from mangrove sediment.</title>
        <authorList>
            <person name="Liao H."/>
            <person name="Tian Y."/>
        </authorList>
    </citation>
    <scope>NUCLEOTIDE SEQUENCE [LARGE SCALE GENOMIC DNA]</scope>
    <source>
        <strain evidence="2 3">X9-2-2</strain>
    </source>
</reference>
<protein>
    <recommendedName>
        <fullName evidence="4">Cytochrome c domain-containing protein</fullName>
    </recommendedName>
</protein>
<comment type="caution">
    <text evidence="2">The sequence shown here is derived from an EMBL/GenBank/DDBJ whole genome shotgun (WGS) entry which is preliminary data.</text>
</comment>
<dbReference type="AlphaFoldDB" id="A0A2G1QPJ2"/>
<keyword evidence="3" id="KW-1185">Reference proteome</keyword>
<evidence type="ECO:0000256" key="1">
    <source>
        <dbReference type="SAM" id="SignalP"/>
    </source>
</evidence>
<accession>A0A2G1QPJ2</accession>